<dbReference type="EMBL" id="LAZR01000008">
    <property type="protein sequence ID" value="KKO08884.1"/>
    <property type="molecule type" value="Genomic_DNA"/>
</dbReference>
<organism evidence="10">
    <name type="scientific">marine sediment metagenome</name>
    <dbReference type="NCBI Taxonomy" id="412755"/>
    <lineage>
        <taxon>unclassified sequences</taxon>
        <taxon>metagenomes</taxon>
        <taxon>ecological metagenomes</taxon>
    </lineage>
</organism>
<dbReference type="PANTHER" id="PTHR32182:SF0">
    <property type="entry name" value="DNA REPLICATION AND REPAIR PROTEIN RECF"/>
    <property type="match status" value="1"/>
</dbReference>
<sequence>MAVIQRLMVDRFRNLEAVDLMLSPSFNIFSGINGSGKTSLLEAIHVLSVGRSFRTHKVDPLVKHEQKDFLVFADLGEQGRIGLLKSRAGKKELKFDGEQQGNWQSVAAALPLQVLNTESFQLLEGSGKIRRRFLDWAVFHVEHSYLDDWRAYRRGIAHRNSLLKSGGAGLHAQLDAWDVELAGLGQAIHESRTAIIESFGALLQAVVGELLPNRKITLGYKAGWDSEQRFARVLKELRPRDIKYGMTLNGPHRADFTIKVDGVLATESLSRGQLKMLVCALKIAMGRFVERSAADSNRAGRGESKCIYLIDDLASELDRINRAKVVSLLARADAQCLFTAVEGKDLDLDGELTERSRKFHVEHGKIQSYQ</sequence>
<dbReference type="PANTHER" id="PTHR32182">
    <property type="entry name" value="DNA REPLICATION AND REPAIR PROTEIN RECF"/>
    <property type="match status" value="1"/>
</dbReference>
<dbReference type="InterPro" id="IPR001238">
    <property type="entry name" value="DNA-binding_RecF"/>
</dbReference>
<dbReference type="InterPro" id="IPR042174">
    <property type="entry name" value="RecF_2"/>
</dbReference>
<keyword evidence="8" id="KW-0238">DNA-binding</keyword>
<feature type="domain" description="RecF/RecN/SMC N-terminal" evidence="9">
    <location>
        <begin position="4"/>
        <end position="342"/>
    </location>
</feature>
<dbReference type="GO" id="GO:0006302">
    <property type="term" value="P:double-strand break repair"/>
    <property type="evidence" value="ECO:0007669"/>
    <property type="project" value="TreeGrafter"/>
</dbReference>
<evidence type="ECO:0000256" key="7">
    <source>
        <dbReference type="ARBA" id="ARBA00022840"/>
    </source>
</evidence>
<evidence type="ECO:0000256" key="4">
    <source>
        <dbReference type="ARBA" id="ARBA00022490"/>
    </source>
</evidence>
<dbReference type="NCBIfam" id="TIGR00611">
    <property type="entry name" value="recf"/>
    <property type="match status" value="1"/>
</dbReference>
<evidence type="ECO:0000256" key="3">
    <source>
        <dbReference type="ARBA" id="ARBA00020170"/>
    </source>
</evidence>
<keyword evidence="4" id="KW-0963">Cytoplasm</keyword>
<comment type="similarity">
    <text evidence="2">Belongs to the RecF family.</text>
</comment>
<evidence type="ECO:0000313" key="10">
    <source>
        <dbReference type="EMBL" id="KKO08884.1"/>
    </source>
</evidence>
<name>A0A0F9YVK7_9ZZZZ</name>
<dbReference type="InterPro" id="IPR027417">
    <property type="entry name" value="P-loop_NTPase"/>
</dbReference>
<dbReference type="GO" id="GO:0005737">
    <property type="term" value="C:cytoplasm"/>
    <property type="evidence" value="ECO:0007669"/>
    <property type="project" value="UniProtKB-SubCell"/>
</dbReference>
<dbReference type="Gene3D" id="3.40.50.300">
    <property type="entry name" value="P-loop containing nucleotide triphosphate hydrolases"/>
    <property type="match status" value="1"/>
</dbReference>
<evidence type="ECO:0000259" key="9">
    <source>
        <dbReference type="Pfam" id="PF02463"/>
    </source>
</evidence>
<dbReference type="GO" id="GO:0006260">
    <property type="term" value="P:DNA replication"/>
    <property type="evidence" value="ECO:0007669"/>
    <property type="project" value="UniProtKB-KW"/>
</dbReference>
<keyword evidence="7" id="KW-0067">ATP-binding</keyword>
<dbReference type="PROSITE" id="PS00617">
    <property type="entry name" value="RECF_1"/>
    <property type="match status" value="1"/>
</dbReference>
<evidence type="ECO:0000256" key="5">
    <source>
        <dbReference type="ARBA" id="ARBA00022705"/>
    </source>
</evidence>
<keyword evidence="5" id="KW-0235">DNA replication</keyword>
<reference evidence="10" key="1">
    <citation type="journal article" date="2015" name="Nature">
        <title>Complex archaea that bridge the gap between prokaryotes and eukaryotes.</title>
        <authorList>
            <person name="Spang A."/>
            <person name="Saw J.H."/>
            <person name="Jorgensen S.L."/>
            <person name="Zaremba-Niedzwiedzka K."/>
            <person name="Martijn J."/>
            <person name="Lind A.E."/>
            <person name="van Eijk R."/>
            <person name="Schleper C."/>
            <person name="Guy L."/>
            <person name="Ettema T.J."/>
        </authorList>
    </citation>
    <scope>NUCLEOTIDE SEQUENCE</scope>
</reference>
<protein>
    <recommendedName>
        <fullName evidence="3">DNA replication and repair protein RecF</fullName>
    </recommendedName>
</protein>
<dbReference type="InterPro" id="IPR003395">
    <property type="entry name" value="RecF/RecN/SMC_N"/>
</dbReference>
<comment type="subcellular location">
    <subcellularLocation>
        <location evidence="1">Cytoplasm</location>
    </subcellularLocation>
</comment>
<dbReference type="Gene3D" id="1.20.1050.90">
    <property type="entry name" value="RecF/RecN/SMC, N-terminal domain"/>
    <property type="match status" value="1"/>
</dbReference>
<dbReference type="AlphaFoldDB" id="A0A0F9YVK7"/>
<dbReference type="HAMAP" id="MF_00365">
    <property type="entry name" value="RecF"/>
    <property type="match status" value="1"/>
</dbReference>
<dbReference type="GO" id="GO:0003697">
    <property type="term" value="F:single-stranded DNA binding"/>
    <property type="evidence" value="ECO:0007669"/>
    <property type="project" value="InterPro"/>
</dbReference>
<comment type="caution">
    <text evidence="10">The sequence shown here is derived from an EMBL/GenBank/DDBJ whole genome shotgun (WGS) entry which is preliminary data.</text>
</comment>
<dbReference type="SUPFAM" id="SSF52540">
    <property type="entry name" value="P-loop containing nucleoside triphosphate hydrolases"/>
    <property type="match status" value="1"/>
</dbReference>
<evidence type="ECO:0000256" key="8">
    <source>
        <dbReference type="ARBA" id="ARBA00023125"/>
    </source>
</evidence>
<proteinExistence type="inferred from homology"/>
<dbReference type="GO" id="GO:0005524">
    <property type="term" value="F:ATP binding"/>
    <property type="evidence" value="ECO:0007669"/>
    <property type="project" value="UniProtKB-KW"/>
</dbReference>
<evidence type="ECO:0000256" key="1">
    <source>
        <dbReference type="ARBA" id="ARBA00004496"/>
    </source>
</evidence>
<dbReference type="Pfam" id="PF02463">
    <property type="entry name" value="SMC_N"/>
    <property type="match status" value="1"/>
</dbReference>
<dbReference type="InterPro" id="IPR018078">
    <property type="entry name" value="DNA-binding_RecF_CS"/>
</dbReference>
<gene>
    <name evidence="10" type="ORF">LCGC14_0040030</name>
</gene>
<evidence type="ECO:0000256" key="6">
    <source>
        <dbReference type="ARBA" id="ARBA00022741"/>
    </source>
</evidence>
<evidence type="ECO:0000256" key="2">
    <source>
        <dbReference type="ARBA" id="ARBA00008016"/>
    </source>
</evidence>
<dbReference type="GO" id="GO:0000731">
    <property type="term" value="P:DNA synthesis involved in DNA repair"/>
    <property type="evidence" value="ECO:0007669"/>
    <property type="project" value="TreeGrafter"/>
</dbReference>
<accession>A0A0F9YVK7</accession>
<keyword evidence="6" id="KW-0547">Nucleotide-binding</keyword>